<proteinExistence type="predicted"/>
<keyword evidence="1" id="KW-1133">Transmembrane helix</keyword>
<dbReference type="STRING" id="43928.SAMN05443636_0177"/>
<keyword evidence="4" id="KW-1185">Reference proteome</keyword>
<dbReference type="SUPFAM" id="SSF52402">
    <property type="entry name" value="Adenine nucleotide alpha hydrolases-like"/>
    <property type="match status" value="2"/>
</dbReference>
<dbReference type="InterPro" id="IPR058581">
    <property type="entry name" value="TM_HPP"/>
</dbReference>
<feature type="transmembrane region" description="Helical" evidence="1">
    <location>
        <begin position="37"/>
        <end position="56"/>
    </location>
</feature>
<dbReference type="EMBL" id="FQWV01000001">
    <property type="protein sequence ID" value="SHG41659.1"/>
    <property type="molecule type" value="Genomic_DNA"/>
</dbReference>
<sequence length="488" mass="52659">MFGPLVRRIRIARARLDRIEQREARAIRRWLERSENVVRLSTFVFVPLLIGLVTWLSNVTPVVSFLLYPPLASGTYTLFANPSSRYASPRRFVGGVTTGALCGWVALEVAARYWYVVPPEQLQVHAGAATVSIFLTATATYLLDLEVPTAFSASLLVLVTGAQRPVYVAGVAVSSALIAGAFLLWRREVYRNRARYLFQSTTGDDQILVPVHGDEPTSRAAFAARLAAAHDSGSVVLAETVSQEAIDAAEGDLAADDDDAPARFHGPQLTAAERDAAESLVADTLVARLERLRESVRAVADVSCELVVAVEEGSRADTVLQTAEDERCDLVVCPYDSEDGTPTPYVKRLLTGPIDSVAFQPSNGRTAWRRALVMVRTSGEVANAMLDFAARLLPDGGELSACTCVSSPTERRAAERRLDSLVEAFSAPIETVIAYGGPAEVLERDAGAYDLAVIGASSDRSPASRALSPPTYERIQGLECDLAIVHRA</sequence>
<gene>
    <name evidence="3" type="ORF">SAMN05443636_0177</name>
</gene>
<evidence type="ECO:0000313" key="3">
    <source>
        <dbReference type="EMBL" id="SHG41659.1"/>
    </source>
</evidence>
<dbReference type="Pfam" id="PF04982">
    <property type="entry name" value="TM_HPP"/>
    <property type="match status" value="1"/>
</dbReference>
<dbReference type="AlphaFoldDB" id="A0A1M5JN43"/>
<dbReference type="OrthoDB" id="213658at2157"/>
<accession>A0A1M5JN43</accession>
<dbReference type="Gene3D" id="3.40.50.12370">
    <property type="match status" value="1"/>
</dbReference>
<dbReference type="RefSeq" id="WP_073306533.1">
    <property type="nucleotide sequence ID" value="NZ_FQWV01000001.1"/>
</dbReference>
<evidence type="ECO:0000313" key="4">
    <source>
        <dbReference type="Proteomes" id="UP000184357"/>
    </source>
</evidence>
<feature type="transmembrane region" description="Helical" evidence="1">
    <location>
        <begin position="92"/>
        <end position="115"/>
    </location>
</feature>
<dbReference type="Gene3D" id="3.40.50.620">
    <property type="entry name" value="HUPs"/>
    <property type="match status" value="1"/>
</dbReference>
<dbReference type="InterPro" id="IPR014729">
    <property type="entry name" value="Rossmann-like_a/b/a_fold"/>
</dbReference>
<evidence type="ECO:0000259" key="2">
    <source>
        <dbReference type="Pfam" id="PF04982"/>
    </source>
</evidence>
<evidence type="ECO:0000256" key="1">
    <source>
        <dbReference type="SAM" id="Phobius"/>
    </source>
</evidence>
<feature type="domain" description="HPP transmembrane region" evidence="2">
    <location>
        <begin position="39"/>
        <end position="187"/>
    </location>
</feature>
<name>A0A1M5JN43_9EURY</name>
<protein>
    <submittedName>
        <fullName evidence="3">HPP family protein</fullName>
    </submittedName>
</protein>
<keyword evidence="1" id="KW-0472">Membrane</keyword>
<organism evidence="3 4">
    <name type="scientific">Halobaculum gomorrense</name>
    <dbReference type="NCBI Taxonomy" id="43928"/>
    <lineage>
        <taxon>Archaea</taxon>
        <taxon>Methanobacteriati</taxon>
        <taxon>Methanobacteriota</taxon>
        <taxon>Stenosarchaea group</taxon>
        <taxon>Halobacteria</taxon>
        <taxon>Halobacteriales</taxon>
        <taxon>Haloferacaceae</taxon>
        <taxon>Halobaculum</taxon>
    </lineage>
</organism>
<feature type="transmembrane region" description="Helical" evidence="1">
    <location>
        <begin position="166"/>
        <end position="185"/>
    </location>
</feature>
<reference evidence="3 4" key="1">
    <citation type="submission" date="2016-11" db="EMBL/GenBank/DDBJ databases">
        <authorList>
            <person name="Jaros S."/>
            <person name="Januszkiewicz K."/>
            <person name="Wedrychowicz H."/>
        </authorList>
    </citation>
    <scope>NUCLEOTIDE SEQUENCE [LARGE SCALE GENOMIC DNA]</scope>
    <source>
        <strain evidence="3 4">DSM 9297</strain>
    </source>
</reference>
<keyword evidence="1" id="KW-0812">Transmembrane</keyword>
<dbReference type="Proteomes" id="UP000184357">
    <property type="component" value="Unassembled WGS sequence"/>
</dbReference>